<evidence type="ECO:0000313" key="6">
    <source>
        <dbReference type="EMBL" id="NWZ88710.1"/>
    </source>
</evidence>
<dbReference type="InterPro" id="IPR018061">
    <property type="entry name" value="Retropepsins"/>
</dbReference>
<feature type="non-terminal residue" evidence="6">
    <location>
        <position position="1"/>
    </location>
</feature>
<dbReference type="GO" id="GO:0006508">
    <property type="term" value="P:proteolysis"/>
    <property type="evidence" value="ECO:0007669"/>
    <property type="project" value="UniProtKB-KW"/>
</dbReference>
<dbReference type="InterPro" id="IPR021109">
    <property type="entry name" value="Peptidase_aspartic_dom_sf"/>
</dbReference>
<dbReference type="InterPro" id="IPR001969">
    <property type="entry name" value="Aspartic_peptidase_AS"/>
</dbReference>
<keyword evidence="3" id="KW-0378">Hydrolase</keyword>
<dbReference type="GO" id="GO:0004190">
    <property type="term" value="F:aspartic-type endopeptidase activity"/>
    <property type="evidence" value="ECO:0007669"/>
    <property type="project" value="UniProtKB-KW"/>
</dbReference>
<dbReference type="Pfam" id="PF00692">
    <property type="entry name" value="dUTPase"/>
    <property type="match status" value="1"/>
</dbReference>
<reference evidence="6 7" key="1">
    <citation type="submission" date="2019-09" db="EMBL/GenBank/DDBJ databases">
        <title>Bird 10,000 Genomes (B10K) Project - Family phase.</title>
        <authorList>
            <person name="Zhang G."/>
        </authorList>
    </citation>
    <scope>NUCLEOTIDE SEQUENCE [LARGE SCALE GENOMIC DNA]</scope>
    <source>
        <strain evidence="6">OUT-0023</strain>
        <tissue evidence="6">Blood</tissue>
    </source>
</reference>
<evidence type="ECO:0000313" key="7">
    <source>
        <dbReference type="Proteomes" id="UP000540071"/>
    </source>
</evidence>
<dbReference type="CDD" id="cd05482">
    <property type="entry name" value="HIV_retropepsin_like"/>
    <property type="match status" value="1"/>
</dbReference>
<feature type="non-terminal residue" evidence="6">
    <location>
        <position position="267"/>
    </location>
</feature>
<sequence length="267" mass="28529">CLPLEIGKRESQREKPLHQDTNSSCQNISATSLQPATAGSLSLDLAASVTVDLLTSQPYKIPTGIIGPVMINGKAMGAIVLGHSSASLMGLFILPGVIDVDYSGEIYIMAYTLAPPTRIDKGQRIAQLVPLPQYTHQLTPLKNQSRGTGGFGSTGELTLLTLDLNTRPKRTVVLNYNGESHQLEGLLDTGADSSIVAPQYWPQEWPLLPSMVTVTGMGGLTLAKRSPQIQIQLDGKVINSVLSVVPLPDKVQCLIGRDILSQLGVIL</sequence>
<dbReference type="InterPro" id="IPR034170">
    <property type="entry name" value="Retropepsin-like_cat_dom"/>
</dbReference>
<dbReference type="InterPro" id="IPR051592">
    <property type="entry name" value="HERV-K_Pro_peptidase_A2"/>
</dbReference>
<dbReference type="Pfam" id="PF00077">
    <property type="entry name" value="RVP"/>
    <property type="match status" value="1"/>
</dbReference>
<evidence type="ECO:0000256" key="1">
    <source>
        <dbReference type="ARBA" id="ARBA00022670"/>
    </source>
</evidence>
<dbReference type="InterPro" id="IPR029054">
    <property type="entry name" value="dUTPase-like"/>
</dbReference>
<name>A0A7K7RAR2_POEAT</name>
<dbReference type="Gene3D" id="2.70.40.10">
    <property type="match status" value="1"/>
</dbReference>
<dbReference type="PANTHER" id="PTHR19422">
    <property type="entry name" value="GAG RETROVIRAL POLYPROTEIN"/>
    <property type="match status" value="1"/>
</dbReference>
<keyword evidence="7" id="KW-1185">Reference proteome</keyword>
<dbReference type="InterPro" id="IPR033704">
    <property type="entry name" value="dUTPase_trimeric"/>
</dbReference>
<keyword evidence="2" id="KW-0064">Aspartyl protease</keyword>
<dbReference type="AlphaFoldDB" id="A0A7K7RAR2"/>
<feature type="compositionally biased region" description="Polar residues" evidence="4">
    <location>
        <begin position="19"/>
        <end position="28"/>
    </location>
</feature>
<proteinExistence type="predicted"/>
<dbReference type="PANTHER" id="PTHR19422:SF123">
    <property type="entry name" value="RT1 CLASS I, LOCUS CE15"/>
    <property type="match status" value="1"/>
</dbReference>
<comment type="caution">
    <text evidence="6">The sequence shown here is derived from an EMBL/GenBank/DDBJ whole genome shotgun (WGS) entry which is preliminary data.</text>
</comment>
<gene>
    <name evidence="6" type="primary">Ervk9_8</name>
    <name evidence="6" type="ORF">POEATR_R01615</name>
</gene>
<dbReference type="InterPro" id="IPR036157">
    <property type="entry name" value="dUTPase-like_sf"/>
</dbReference>
<dbReference type="PROSITE" id="PS00141">
    <property type="entry name" value="ASP_PROTEASE"/>
    <property type="match status" value="1"/>
</dbReference>
<evidence type="ECO:0000256" key="3">
    <source>
        <dbReference type="ARBA" id="ARBA00022801"/>
    </source>
</evidence>
<feature type="compositionally biased region" description="Basic and acidic residues" evidence="4">
    <location>
        <begin position="1"/>
        <end position="18"/>
    </location>
</feature>
<feature type="region of interest" description="Disordered" evidence="4">
    <location>
        <begin position="1"/>
        <end position="28"/>
    </location>
</feature>
<dbReference type="InterPro" id="IPR001995">
    <property type="entry name" value="Peptidase_A2_cat"/>
</dbReference>
<evidence type="ECO:0000256" key="4">
    <source>
        <dbReference type="SAM" id="MobiDB-lite"/>
    </source>
</evidence>
<keyword evidence="1" id="KW-0645">Protease</keyword>
<organism evidence="6 7">
    <name type="scientific">Poecile atricapillus</name>
    <name type="common">Black-capped chickadee</name>
    <name type="synonym">Parus atricapillus</name>
    <dbReference type="NCBI Taxonomy" id="48891"/>
    <lineage>
        <taxon>Eukaryota</taxon>
        <taxon>Metazoa</taxon>
        <taxon>Chordata</taxon>
        <taxon>Craniata</taxon>
        <taxon>Vertebrata</taxon>
        <taxon>Euteleostomi</taxon>
        <taxon>Archelosauria</taxon>
        <taxon>Archosauria</taxon>
        <taxon>Dinosauria</taxon>
        <taxon>Saurischia</taxon>
        <taxon>Theropoda</taxon>
        <taxon>Coelurosauria</taxon>
        <taxon>Aves</taxon>
        <taxon>Neognathae</taxon>
        <taxon>Neoaves</taxon>
        <taxon>Telluraves</taxon>
        <taxon>Australaves</taxon>
        <taxon>Passeriformes</taxon>
        <taxon>Paridae</taxon>
        <taxon>Poecile</taxon>
    </lineage>
</organism>
<dbReference type="Gene3D" id="2.40.70.10">
    <property type="entry name" value="Acid Proteases"/>
    <property type="match status" value="1"/>
</dbReference>
<feature type="domain" description="Peptidase A2" evidence="5">
    <location>
        <begin position="183"/>
        <end position="259"/>
    </location>
</feature>
<dbReference type="CDD" id="cd07557">
    <property type="entry name" value="trimeric_dUTPase"/>
    <property type="match status" value="1"/>
</dbReference>
<evidence type="ECO:0000256" key="2">
    <source>
        <dbReference type="ARBA" id="ARBA00022750"/>
    </source>
</evidence>
<accession>A0A7K7RAR2</accession>
<protein>
    <submittedName>
        <fullName evidence="6">POK9 protein</fullName>
    </submittedName>
</protein>
<dbReference type="SUPFAM" id="SSF51283">
    <property type="entry name" value="dUTPase-like"/>
    <property type="match status" value="1"/>
</dbReference>
<evidence type="ECO:0000259" key="5">
    <source>
        <dbReference type="PROSITE" id="PS50175"/>
    </source>
</evidence>
<dbReference type="PROSITE" id="PS50175">
    <property type="entry name" value="ASP_PROT_RETROV"/>
    <property type="match status" value="1"/>
</dbReference>
<dbReference type="Proteomes" id="UP000540071">
    <property type="component" value="Unassembled WGS sequence"/>
</dbReference>
<dbReference type="EMBL" id="VZSS01000611">
    <property type="protein sequence ID" value="NWZ88710.1"/>
    <property type="molecule type" value="Genomic_DNA"/>
</dbReference>
<dbReference type="SUPFAM" id="SSF50630">
    <property type="entry name" value="Acid proteases"/>
    <property type="match status" value="1"/>
</dbReference>